<dbReference type="InterPro" id="IPR027843">
    <property type="entry name" value="DUF4440"/>
</dbReference>
<sequence length="141" mass="15924">MKFIVLSLLLCAAPLLAADVPQQLMEADRAFDSATLARGLDGWMSFFADDARLNQRPTEIVGKAALREFYSGMFARKEFSIRWQPIHAEASMDGTLGFTYGVSQISFRDDQGELVKHEGRYLTVWRRQRDGSWKVTTDIGS</sequence>
<dbReference type="InterPro" id="IPR032710">
    <property type="entry name" value="NTF2-like_dom_sf"/>
</dbReference>
<accession>A0A7S7NLW2</accession>
<feature type="domain" description="DUF4440" evidence="2">
    <location>
        <begin position="25"/>
        <end position="135"/>
    </location>
</feature>
<dbReference type="SUPFAM" id="SSF54427">
    <property type="entry name" value="NTF2-like"/>
    <property type="match status" value="1"/>
</dbReference>
<gene>
    <name evidence="3" type="ORF">IRI77_24720</name>
</gene>
<dbReference type="RefSeq" id="WP_194447669.1">
    <property type="nucleotide sequence ID" value="NZ_CP063849.1"/>
</dbReference>
<evidence type="ECO:0000256" key="1">
    <source>
        <dbReference type="SAM" id="SignalP"/>
    </source>
</evidence>
<keyword evidence="4" id="KW-1185">Reference proteome</keyword>
<evidence type="ECO:0000313" key="3">
    <source>
        <dbReference type="EMBL" id="QOY86000.1"/>
    </source>
</evidence>
<feature type="signal peptide" evidence="1">
    <location>
        <begin position="1"/>
        <end position="17"/>
    </location>
</feature>
<evidence type="ECO:0000259" key="2">
    <source>
        <dbReference type="Pfam" id="PF14534"/>
    </source>
</evidence>
<proteinExistence type="predicted"/>
<dbReference type="Gene3D" id="3.10.450.50">
    <property type="match status" value="1"/>
</dbReference>
<feature type="chain" id="PRO_5032530640" evidence="1">
    <location>
        <begin position="18"/>
        <end position="141"/>
    </location>
</feature>
<name>A0A7S7NLW2_PALFE</name>
<dbReference type="EMBL" id="CP063849">
    <property type="protein sequence ID" value="QOY86000.1"/>
    <property type="molecule type" value="Genomic_DNA"/>
</dbReference>
<keyword evidence="1" id="KW-0732">Signal</keyword>
<organism evidence="3 4">
    <name type="scientific">Paludibaculum fermentans</name>
    <dbReference type="NCBI Taxonomy" id="1473598"/>
    <lineage>
        <taxon>Bacteria</taxon>
        <taxon>Pseudomonadati</taxon>
        <taxon>Acidobacteriota</taxon>
        <taxon>Terriglobia</taxon>
        <taxon>Bryobacterales</taxon>
        <taxon>Bryobacteraceae</taxon>
        <taxon>Paludibaculum</taxon>
    </lineage>
</organism>
<dbReference type="Proteomes" id="UP000593892">
    <property type="component" value="Chromosome"/>
</dbReference>
<evidence type="ECO:0000313" key="4">
    <source>
        <dbReference type="Proteomes" id="UP000593892"/>
    </source>
</evidence>
<reference evidence="3 4" key="1">
    <citation type="submission" date="2020-10" db="EMBL/GenBank/DDBJ databases">
        <title>Complete genome sequence of Paludibaculum fermentans P105T, a facultatively anaerobic acidobacterium capable of dissimilatory Fe(III) reduction.</title>
        <authorList>
            <person name="Dedysh S.N."/>
            <person name="Beletsky A.V."/>
            <person name="Kulichevskaya I.S."/>
            <person name="Mardanov A.V."/>
            <person name="Ravin N.V."/>
        </authorList>
    </citation>
    <scope>NUCLEOTIDE SEQUENCE [LARGE SCALE GENOMIC DNA]</scope>
    <source>
        <strain evidence="3 4">P105</strain>
    </source>
</reference>
<dbReference type="KEGG" id="pfer:IRI77_24720"/>
<dbReference type="AlphaFoldDB" id="A0A7S7NLW2"/>
<protein>
    <submittedName>
        <fullName evidence="3">DUF4440 domain-containing protein</fullName>
    </submittedName>
</protein>
<dbReference type="Pfam" id="PF14534">
    <property type="entry name" value="DUF4440"/>
    <property type="match status" value="1"/>
</dbReference>